<evidence type="ECO:0000256" key="1">
    <source>
        <dbReference type="SAM" id="Phobius"/>
    </source>
</evidence>
<keyword evidence="1" id="KW-1133">Transmembrane helix</keyword>
<keyword evidence="3" id="KW-1185">Reference proteome</keyword>
<dbReference type="Proteomes" id="UP000751190">
    <property type="component" value="Unassembled WGS sequence"/>
</dbReference>
<evidence type="ECO:0000313" key="2">
    <source>
        <dbReference type="EMBL" id="KAG8461981.1"/>
    </source>
</evidence>
<comment type="caution">
    <text evidence="2">The sequence shown here is derived from an EMBL/GenBank/DDBJ whole genome shotgun (WGS) entry which is preliminary data.</text>
</comment>
<reference evidence="2" key="1">
    <citation type="submission" date="2021-05" db="EMBL/GenBank/DDBJ databases">
        <title>The genome of the haptophyte Pavlova lutheri (Diacronema luteri, Pavlovales) - a model for lipid biosynthesis in eukaryotic algae.</title>
        <authorList>
            <person name="Hulatt C.J."/>
            <person name="Posewitz M.C."/>
        </authorList>
    </citation>
    <scope>NUCLEOTIDE SEQUENCE</scope>
    <source>
        <strain evidence="2">NIVA-4/92</strain>
    </source>
</reference>
<protein>
    <submittedName>
        <fullName evidence="2">Uncharacterized protein</fullName>
    </submittedName>
</protein>
<feature type="transmembrane region" description="Helical" evidence="1">
    <location>
        <begin position="118"/>
        <end position="141"/>
    </location>
</feature>
<evidence type="ECO:0000313" key="3">
    <source>
        <dbReference type="Proteomes" id="UP000751190"/>
    </source>
</evidence>
<gene>
    <name evidence="2" type="ORF">KFE25_014000</name>
</gene>
<feature type="transmembrane region" description="Helical" evidence="1">
    <location>
        <begin position="147"/>
        <end position="167"/>
    </location>
</feature>
<feature type="transmembrane region" description="Helical" evidence="1">
    <location>
        <begin position="78"/>
        <end position="97"/>
    </location>
</feature>
<dbReference type="AlphaFoldDB" id="A0A8J5X693"/>
<keyword evidence="1" id="KW-0812">Transmembrane</keyword>
<keyword evidence="1" id="KW-0472">Membrane</keyword>
<organism evidence="2 3">
    <name type="scientific">Diacronema lutheri</name>
    <name type="common">Unicellular marine alga</name>
    <name type="synonym">Monochrysis lutheri</name>
    <dbReference type="NCBI Taxonomy" id="2081491"/>
    <lineage>
        <taxon>Eukaryota</taxon>
        <taxon>Haptista</taxon>
        <taxon>Haptophyta</taxon>
        <taxon>Pavlovophyceae</taxon>
        <taxon>Pavlovales</taxon>
        <taxon>Pavlovaceae</taxon>
        <taxon>Diacronema</taxon>
    </lineage>
</organism>
<accession>A0A8J5X693</accession>
<feature type="transmembrane region" description="Helical" evidence="1">
    <location>
        <begin position="52"/>
        <end position="72"/>
    </location>
</feature>
<name>A0A8J5X693_DIALT</name>
<dbReference type="EMBL" id="JAGTXO010000023">
    <property type="protein sequence ID" value="KAG8461981.1"/>
    <property type="molecule type" value="Genomic_DNA"/>
</dbReference>
<sequence>MERPVARVSRWPAATSDMIAHDAGTPNLERTLRHVLGMGPRPTAHNPEAGQLLVGAAAAVALAALAWLAFALASACSYGFACAATGFAAVVSAMGAAKYVEFAAPQPPGAEPYEEASAGLLLTLLVGGCALGLVNAAIGIVTSRIGHGATGLGALLLLDAVAALVCVKERQIERFLSAPARKKAA</sequence>
<proteinExistence type="predicted"/>